<keyword evidence="5" id="KW-1185">Reference proteome</keyword>
<gene>
    <name evidence="4" type="ORF">QBC33DRAFT_543344</name>
</gene>
<dbReference type="Pfam" id="PF06766">
    <property type="entry name" value="Hydrophobin_2"/>
    <property type="match status" value="1"/>
</dbReference>
<dbReference type="Proteomes" id="UP001244011">
    <property type="component" value="Unassembled WGS sequence"/>
</dbReference>
<dbReference type="EMBL" id="MU839014">
    <property type="protein sequence ID" value="KAK1765608.1"/>
    <property type="molecule type" value="Genomic_DNA"/>
</dbReference>
<evidence type="ECO:0000256" key="1">
    <source>
        <dbReference type="ARBA" id="ARBA00004196"/>
    </source>
</evidence>
<evidence type="ECO:0000313" key="4">
    <source>
        <dbReference type="EMBL" id="KAK1765608.1"/>
    </source>
</evidence>
<proteinExistence type="inferred from homology"/>
<dbReference type="Gene3D" id="3.20.120.10">
    <property type="entry name" value="Hydrophobin"/>
    <property type="match status" value="1"/>
</dbReference>
<dbReference type="SUPFAM" id="SSF101751">
    <property type="entry name" value="Hydrophobin II, HfbII"/>
    <property type="match status" value="1"/>
</dbReference>
<comment type="subcellular location">
    <subcellularLocation>
        <location evidence="1">Cell envelope</location>
    </subcellularLocation>
</comment>
<dbReference type="AlphaFoldDB" id="A0AAJ0BW85"/>
<comment type="similarity">
    <text evidence="2">Belongs to the cerato-ulmin hydrophobin family.</text>
</comment>
<organism evidence="4 5">
    <name type="scientific">Phialemonium atrogriseum</name>
    <dbReference type="NCBI Taxonomy" id="1093897"/>
    <lineage>
        <taxon>Eukaryota</taxon>
        <taxon>Fungi</taxon>
        <taxon>Dikarya</taxon>
        <taxon>Ascomycota</taxon>
        <taxon>Pezizomycotina</taxon>
        <taxon>Sordariomycetes</taxon>
        <taxon>Sordariomycetidae</taxon>
        <taxon>Cephalothecales</taxon>
        <taxon>Cephalothecaceae</taxon>
        <taxon>Phialemonium</taxon>
    </lineage>
</organism>
<accession>A0AAJ0BW85</accession>
<sequence>MGHVALSIRSLLPSSSSHSSVQPQNIQPTHFKPLFRSFSRQNSTTGTMQFTTALVALFATAAFAAPTENAAAVEAWTPCNGLNNPQCCGADLLGIIGVDCTNPSIVPISADGFREICSRVGKQPRCCLLNPLLDLGLLCDTPAGVSGK</sequence>
<dbReference type="GeneID" id="85311555"/>
<dbReference type="RefSeq" id="XP_060281821.1">
    <property type="nucleotide sequence ID" value="XM_060428368.1"/>
</dbReference>
<keyword evidence="3" id="KW-1015">Disulfide bond</keyword>
<dbReference type="PANTHER" id="PTHR42341">
    <property type="entry name" value="HYDROPHOBIN"/>
    <property type="match status" value="1"/>
</dbReference>
<reference evidence="4" key="1">
    <citation type="submission" date="2023-06" db="EMBL/GenBank/DDBJ databases">
        <title>Genome-scale phylogeny and comparative genomics of the fungal order Sordariales.</title>
        <authorList>
            <consortium name="Lawrence Berkeley National Laboratory"/>
            <person name="Hensen N."/>
            <person name="Bonometti L."/>
            <person name="Westerberg I."/>
            <person name="Brannstrom I.O."/>
            <person name="Guillou S."/>
            <person name="Cros-Aarteil S."/>
            <person name="Calhoun S."/>
            <person name="Haridas S."/>
            <person name="Kuo A."/>
            <person name="Mondo S."/>
            <person name="Pangilinan J."/>
            <person name="Riley R."/>
            <person name="Labutti K."/>
            <person name="Andreopoulos B."/>
            <person name="Lipzen A."/>
            <person name="Chen C."/>
            <person name="Yanf M."/>
            <person name="Daum C."/>
            <person name="Ng V."/>
            <person name="Clum A."/>
            <person name="Steindorff A."/>
            <person name="Ohm R."/>
            <person name="Martin F."/>
            <person name="Silar P."/>
            <person name="Natvig D."/>
            <person name="Lalanne C."/>
            <person name="Gautier V."/>
            <person name="Ament-Velasquez S.L."/>
            <person name="Kruys A."/>
            <person name="Hutchinson M.I."/>
            <person name="Powell A.J."/>
            <person name="Barry K."/>
            <person name="Miller A.N."/>
            <person name="Grigoriev I.V."/>
            <person name="Debuchy R."/>
            <person name="Gladieux P."/>
            <person name="Thoren M.H."/>
            <person name="Johannesson H."/>
        </authorList>
    </citation>
    <scope>NUCLEOTIDE SEQUENCE</scope>
    <source>
        <strain evidence="4">8032-3</strain>
    </source>
</reference>
<dbReference type="PANTHER" id="PTHR42341:SF1">
    <property type="entry name" value="HYDROPHOBIN"/>
    <property type="match status" value="1"/>
</dbReference>
<evidence type="ECO:0000256" key="3">
    <source>
        <dbReference type="ARBA" id="ARBA00023157"/>
    </source>
</evidence>
<dbReference type="GO" id="GO:0005576">
    <property type="term" value="C:extracellular region"/>
    <property type="evidence" value="ECO:0007669"/>
    <property type="project" value="InterPro"/>
</dbReference>
<evidence type="ECO:0000313" key="5">
    <source>
        <dbReference type="Proteomes" id="UP001244011"/>
    </source>
</evidence>
<name>A0AAJ0BW85_9PEZI</name>
<evidence type="ECO:0000256" key="2">
    <source>
        <dbReference type="ARBA" id="ARBA00009576"/>
    </source>
</evidence>
<comment type="caution">
    <text evidence="4">The sequence shown here is derived from an EMBL/GenBank/DDBJ whole genome shotgun (WGS) entry which is preliminary data.</text>
</comment>
<protein>
    <submittedName>
        <fullName evidence="4">Cerato-ulmin hydrophobin family</fullName>
    </submittedName>
</protein>
<dbReference type="CDD" id="cd23508">
    <property type="entry name" value="hydrophobin_II"/>
    <property type="match status" value="1"/>
</dbReference>
<dbReference type="InterPro" id="IPR036686">
    <property type="entry name" value="Class_II_Hydrophobin_sf"/>
</dbReference>
<dbReference type="InterPro" id="IPR010636">
    <property type="entry name" value="Class_II_hydrophobin"/>
</dbReference>